<protein>
    <recommendedName>
        <fullName evidence="2">Antitoxin</fullName>
    </recommendedName>
</protein>
<feature type="compositionally biased region" description="Basic residues" evidence="3">
    <location>
        <begin position="1"/>
        <end position="12"/>
    </location>
</feature>
<comment type="function">
    <text evidence="2">Antitoxin component of a type II toxin-antitoxin (TA) system.</text>
</comment>
<evidence type="ECO:0000256" key="2">
    <source>
        <dbReference type="RuleBase" id="RU362080"/>
    </source>
</evidence>
<gene>
    <name evidence="4" type="ORF">HHL27_20825</name>
</gene>
<dbReference type="Proteomes" id="UP000583556">
    <property type="component" value="Unassembled WGS sequence"/>
</dbReference>
<dbReference type="SUPFAM" id="SSF143120">
    <property type="entry name" value="YefM-like"/>
    <property type="match status" value="1"/>
</dbReference>
<evidence type="ECO:0000313" key="4">
    <source>
        <dbReference type="EMBL" id="NML96113.1"/>
    </source>
</evidence>
<comment type="similarity">
    <text evidence="1 2">Belongs to the phD/YefM antitoxin family.</text>
</comment>
<evidence type="ECO:0000256" key="3">
    <source>
        <dbReference type="SAM" id="MobiDB-lite"/>
    </source>
</evidence>
<accession>A0A7Y0GCE7</accession>
<comment type="caution">
    <text evidence="4">The sequence shown here is derived from an EMBL/GenBank/DDBJ whole genome shotgun (WGS) entry which is preliminary data.</text>
</comment>
<dbReference type="Gene3D" id="3.40.1620.10">
    <property type="entry name" value="YefM-like domain"/>
    <property type="match status" value="1"/>
</dbReference>
<sequence>MVVPHKPSRSSSRKGGGSRISSALAARGWKLEDAKARFSEVVRLARSEGPQRVSVRGKDAVVVMSIEELERLRPTQQPQPLIDFLEALNLGELNLDRDEDHGRDVVL</sequence>
<dbReference type="NCBIfam" id="TIGR01552">
    <property type="entry name" value="phd_fam"/>
    <property type="match status" value="1"/>
</dbReference>
<dbReference type="InterPro" id="IPR036165">
    <property type="entry name" value="YefM-like_sf"/>
</dbReference>
<proteinExistence type="inferred from homology"/>
<dbReference type="InterPro" id="IPR006442">
    <property type="entry name" value="Antitoxin_Phd/YefM"/>
</dbReference>
<reference evidence="4 5" key="1">
    <citation type="submission" date="2020-04" db="EMBL/GenBank/DDBJ databases">
        <title>Novosphingobium sp. TW-4 isolated from soil.</title>
        <authorList>
            <person name="Dahal R.H."/>
            <person name="Chaudhary D.K."/>
        </authorList>
    </citation>
    <scope>NUCLEOTIDE SEQUENCE [LARGE SCALE GENOMIC DNA]</scope>
    <source>
        <strain evidence="4 5">TW-4</strain>
    </source>
</reference>
<dbReference type="EMBL" id="JABBGM010000017">
    <property type="protein sequence ID" value="NML96113.1"/>
    <property type="molecule type" value="Genomic_DNA"/>
</dbReference>
<dbReference type="AlphaFoldDB" id="A0A7Y0GCE7"/>
<evidence type="ECO:0000256" key="1">
    <source>
        <dbReference type="ARBA" id="ARBA00009981"/>
    </source>
</evidence>
<keyword evidence="5" id="KW-1185">Reference proteome</keyword>
<name>A0A7Y0GCE7_9SPHN</name>
<organism evidence="4 5">
    <name type="scientific">Novosphingobium olei</name>
    <dbReference type="NCBI Taxonomy" id="2728851"/>
    <lineage>
        <taxon>Bacteria</taxon>
        <taxon>Pseudomonadati</taxon>
        <taxon>Pseudomonadota</taxon>
        <taxon>Alphaproteobacteria</taxon>
        <taxon>Sphingomonadales</taxon>
        <taxon>Sphingomonadaceae</taxon>
        <taxon>Novosphingobium</taxon>
    </lineage>
</organism>
<feature type="region of interest" description="Disordered" evidence="3">
    <location>
        <begin position="1"/>
        <end position="20"/>
    </location>
</feature>
<dbReference type="Pfam" id="PF02604">
    <property type="entry name" value="PhdYeFM_antitox"/>
    <property type="match status" value="1"/>
</dbReference>
<dbReference type="RefSeq" id="WP_169495318.1">
    <property type="nucleotide sequence ID" value="NZ_JABBGM010000017.1"/>
</dbReference>
<evidence type="ECO:0000313" key="5">
    <source>
        <dbReference type="Proteomes" id="UP000583556"/>
    </source>
</evidence>